<dbReference type="Pfam" id="PF20341">
    <property type="entry name" value="DUF6636"/>
    <property type="match status" value="1"/>
</dbReference>
<accession>A0ABY6F3N1</accession>
<name>A0ABY6F3N1_9GAMM</name>
<evidence type="ECO:0000256" key="1">
    <source>
        <dbReference type="SAM" id="SignalP"/>
    </source>
</evidence>
<evidence type="ECO:0000313" key="2">
    <source>
        <dbReference type="EMBL" id="UXZ04692.1"/>
    </source>
</evidence>
<feature type="signal peptide" evidence="1">
    <location>
        <begin position="1"/>
        <end position="20"/>
    </location>
</feature>
<keyword evidence="3" id="KW-1185">Reference proteome</keyword>
<evidence type="ECO:0000313" key="3">
    <source>
        <dbReference type="Proteomes" id="UP001063782"/>
    </source>
</evidence>
<keyword evidence="1" id="KW-0732">Signal</keyword>
<proteinExistence type="predicted"/>
<protein>
    <submittedName>
        <fullName evidence="2">Uncharacterized protein</fullName>
    </submittedName>
</protein>
<gene>
    <name evidence="2" type="ORF">LU297_09015</name>
</gene>
<dbReference type="EMBL" id="CP089977">
    <property type="protein sequence ID" value="UXZ04692.1"/>
    <property type="molecule type" value="Genomic_DNA"/>
</dbReference>
<dbReference type="RefSeq" id="WP_263076183.1">
    <property type="nucleotide sequence ID" value="NZ_CP089977.1"/>
</dbReference>
<organism evidence="2 3">
    <name type="scientific">Moraxella nasicaprae</name>
    <dbReference type="NCBI Taxonomy" id="2904122"/>
    <lineage>
        <taxon>Bacteria</taxon>
        <taxon>Pseudomonadati</taxon>
        <taxon>Pseudomonadota</taxon>
        <taxon>Gammaproteobacteria</taxon>
        <taxon>Moraxellales</taxon>
        <taxon>Moraxellaceae</taxon>
        <taxon>Moraxella</taxon>
    </lineage>
</organism>
<sequence length="135" mass="14839">MKTLTKFLAVAGFLPLSALAVEFQSPSGNILCSGDEYELGYVSCFIMETDNARPPIPRPSSCDADWGQDFGLNRTGRAHMNCYSDFPYNQGARVLAYGQSVSGKGWTCTSQQSGMRCTNKDGRGFLLSRKKQTLF</sequence>
<reference evidence="2" key="1">
    <citation type="submission" date="2021-12" db="EMBL/GenBank/DDBJ databases">
        <title>taxonomy of Moraxella sp. ZY201224.</title>
        <authorList>
            <person name="Li F."/>
        </authorList>
    </citation>
    <scope>NUCLEOTIDE SEQUENCE</scope>
    <source>
        <strain evidence="2">ZY201224</strain>
    </source>
</reference>
<dbReference type="Proteomes" id="UP001063782">
    <property type="component" value="Chromosome"/>
</dbReference>
<dbReference type="InterPro" id="IPR046576">
    <property type="entry name" value="DUF6636"/>
</dbReference>
<feature type="chain" id="PRO_5045740092" evidence="1">
    <location>
        <begin position="21"/>
        <end position="135"/>
    </location>
</feature>